<evidence type="ECO:0000313" key="3">
    <source>
        <dbReference type="Proteomes" id="UP000604117"/>
    </source>
</evidence>
<name>A0ABQ4CXF0_9ACTN</name>
<accession>A0ABQ4CXF0</accession>
<dbReference type="InterPro" id="IPR025507">
    <property type="entry name" value="DUF4394"/>
</dbReference>
<dbReference type="Proteomes" id="UP000604117">
    <property type="component" value="Unassembled WGS sequence"/>
</dbReference>
<reference evidence="2 3" key="1">
    <citation type="submission" date="2021-01" db="EMBL/GenBank/DDBJ databases">
        <title>Whole genome shotgun sequence of Asanoa siamensis NBRC 107932.</title>
        <authorList>
            <person name="Komaki H."/>
            <person name="Tamura T."/>
        </authorList>
    </citation>
    <scope>NUCLEOTIDE SEQUENCE [LARGE SCALE GENOMIC DNA]</scope>
    <source>
        <strain evidence="2 3">NBRC 107932</strain>
    </source>
</reference>
<organism evidence="2 3">
    <name type="scientific">Asanoa siamensis</name>
    <dbReference type="NCBI Taxonomy" id="926357"/>
    <lineage>
        <taxon>Bacteria</taxon>
        <taxon>Bacillati</taxon>
        <taxon>Actinomycetota</taxon>
        <taxon>Actinomycetes</taxon>
        <taxon>Micromonosporales</taxon>
        <taxon>Micromonosporaceae</taxon>
        <taxon>Asanoa</taxon>
    </lineage>
</organism>
<sequence>MASVALGVGGSGLVSGSAMADDGPRGDSYGDSWENSCSERHDWWRELTAIGLTDDSKLIMFDVNDTDDACTIGQVQLGDDTKLIGIDYRVQNGKLYGVGDQGGVYVLSTDDASAEKVSQLSVALDGSYFGVDFNPAADRLRVVSDKGQNLRHNVNDNTTVMDGTLTYPPSTDAAMGITAAAYTNNDLDADTATTLFDLDTSLDQIAIQVPANAGSLSPTGKLGVDAGIDAGMDIYSILDEGKTVYNKAFAVLQVDEHSTLYRVNVLTGQAYELGGFHQKVVDISLPLDED</sequence>
<dbReference type="EMBL" id="BONE01000051">
    <property type="protein sequence ID" value="GIF75963.1"/>
    <property type="molecule type" value="Genomic_DNA"/>
</dbReference>
<proteinExistence type="predicted"/>
<comment type="caution">
    <text evidence="2">The sequence shown here is derived from an EMBL/GenBank/DDBJ whole genome shotgun (WGS) entry which is preliminary data.</text>
</comment>
<gene>
    <name evidence="2" type="ORF">Asi02nite_54810</name>
</gene>
<dbReference type="SUPFAM" id="SSF75011">
    <property type="entry name" value="3-carboxy-cis,cis-mucoante lactonizing enzyme"/>
    <property type="match status" value="1"/>
</dbReference>
<dbReference type="Pfam" id="PF14339">
    <property type="entry name" value="DUF4394"/>
    <property type="match status" value="1"/>
</dbReference>
<evidence type="ECO:0000259" key="1">
    <source>
        <dbReference type="Pfam" id="PF14339"/>
    </source>
</evidence>
<protein>
    <recommendedName>
        <fullName evidence="1">DUF4394 domain-containing protein</fullName>
    </recommendedName>
</protein>
<dbReference type="RefSeq" id="WP_203716802.1">
    <property type="nucleotide sequence ID" value="NZ_BONE01000051.1"/>
</dbReference>
<evidence type="ECO:0000313" key="2">
    <source>
        <dbReference type="EMBL" id="GIF75963.1"/>
    </source>
</evidence>
<feature type="domain" description="DUF4394" evidence="1">
    <location>
        <begin position="58"/>
        <end position="283"/>
    </location>
</feature>
<keyword evidence="3" id="KW-1185">Reference proteome</keyword>